<gene>
    <name evidence="1" type="ORF">IHE45_15G094500</name>
</gene>
<proteinExistence type="predicted"/>
<organism evidence="1 2">
    <name type="scientific">Dioscorea alata</name>
    <name type="common">Purple yam</name>
    <dbReference type="NCBI Taxonomy" id="55571"/>
    <lineage>
        <taxon>Eukaryota</taxon>
        <taxon>Viridiplantae</taxon>
        <taxon>Streptophyta</taxon>
        <taxon>Embryophyta</taxon>
        <taxon>Tracheophyta</taxon>
        <taxon>Spermatophyta</taxon>
        <taxon>Magnoliopsida</taxon>
        <taxon>Liliopsida</taxon>
        <taxon>Dioscoreales</taxon>
        <taxon>Dioscoreaceae</taxon>
        <taxon>Dioscorea</taxon>
    </lineage>
</organism>
<name>A0ACB7UN57_DIOAL</name>
<dbReference type="EMBL" id="CM037025">
    <property type="protein sequence ID" value="KAH7661898.1"/>
    <property type="molecule type" value="Genomic_DNA"/>
</dbReference>
<dbReference type="Proteomes" id="UP000827976">
    <property type="component" value="Chromosome 15"/>
</dbReference>
<reference evidence="2" key="1">
    <citation type="journal article" date="2022" name="Nat. Commun.">
        <title>Chromosome evolution and the genetic basis of agronomically important traits in greater yam.</title>
        <authorList>
            <person name="Bredeson J.V."/>
            <person name="Lyons J.B."/>
            <person name="Oniyinde I.O."/>
            <person name="Okereke N.R."/>
            <person name="Kolade O."/>
            <person name="Nnabue I."/>
            <person name="Nwadili C.O."/>
            <person name="Hribova E."/>
            <person name="Parker M."/>
            <person name="Nwogha J."/>
            <person name="Shu S."/>
            <person name="Carlson J."/>
            <person name="Kariba R."/>
            <person name="Muthemba S."/>
            <person name="Knop K."/>
            <person name="Barton G.J."/>
            <person name="Sherwood A.V."/>
            <person name="Lopez-Montes A."/>
            <person name="Asiedu R."/>
            <person name="Jamnadass R."/>
            <person name="Muchugi A."/>
            <person name="Goodstein D."/>
            <person name="Egesi C.N."/>
            <person name="Featherston J."/>
            <person name="Asfaw A."/>
            <person name="Simpson G.G."/>
            <person name="Dolezel J."/>
            <person name="Hendre P.S."/>
            <person name="Van Deynze A."/>
            <person name="Kumar P.L."/>
            <person name="Obidiegwu J.E."/>
            <person name="Bhattacharjee R."/>
            <person name="Rokhsar D.S."/>
        </authorList>
    </citation>
    <scope>NUCLEOTIDE SEQUENCE [LARGE SCALE GENOMIC DNA]</scope>
    <source>
        <strain evidence="2">cv. TDa95/00328</strain>
    </source>
</reference>
<comment type="caution">
    <text evidence="1">The sequence shown here is derived from an EMBL/GenBank/DDBJ whole genome shotgun (WGS) entry which is preliminary data.</text>
</comment>
<accession>A0ACB7UN57</accession>
<sequence>MNDPKCAYPYPPPLGSYQQGAPPLAMAPPQYIAPPEREPGCCGPLLGLLCCCCMFDKCCCDPTTINLNLC</sequence>
<evidence type="ECO:0000313" key="2">
    <source>
        <dbReference type="Proteomes" id="UP000827976"/>
    </source>
</evidence>
<keyword evidence="2" id="KW-1185">Reference proteome</keyword>
<evidence type="ECO:0000313" key="1">
    <source>
        <dbReference type="EMBL" id="KAH7661898.1"/>
    </source>
</evidence>
<protein>
    <submittedName>
        <fullName evidence="1">Uncharacterized protein</fullName>
    </submittedName>
</protein>